<dbReference type="PANTHER" id="PTHR48048">
    <property type="entry name" value="GLYCOSYLTRANSFERASE"/>
    <property type="match status" value="1"/>
</dbReference>
<dbReference type="Proteomes" id="UP000290289">
    <property type="component" value="Chromosome 16"/>
</dbReference>
<dbReference type="AlphaFoldDB" id="A0A498HG45"/>
<evidence type="ECO:0000256" key="1">
    <source>
        <dbReference type="ARBA" id="ARBA00009995"/>
    </source>
</evidence>
<evidence type="ECO:0008006" key="6">
    <source>
        <dbReference type="Google" id="ProtNLM"/>
    </source>
</evidence>
<evidence type="ECO:0000256" key="3">
    <source>
        <dbReference type="ARBA" id="ARBA00022679"/>
    </source>
</evidence>
<dbReference type="GO" id="GO:0035251">
    <property type="term" value="F:UDP-glucosyltransferase activity"/>
    <property type="evidence" value="ECO:0007669"/>
    <property type="project" value="InterPro"/>
</dbReference>
<keyword evidence="5" id="KW-1185">Reference proteome</keyword>
<gene>
    <name evidence="4" type="ORF">DVH24_007235</name>
</gene>
<dbReference type="Gene3D" id="3.40.50.2000">
    <property type="entry name" value="Glycogen Phosphorylase B"/>
    <property type="match status" value="3"/>
</dbReference>
<dbReference type="InterPro" id="IPR050481">
    <property type="entry name" value="UDP-glycosyltransf_plant"/>
</dbReference>
<dbReference type="Pfam" id="PF00201">
    <property type="entry name" value="UDPGT"/>
    <property type="match status" value="1"/>
</dbReference>
<reference evidence="4 5" key="1">
    <citation type="submission" date="2018-10" db="EMBL/GenBank/DDBJ databases">
        <title>A high-quality apple genome assembly.</title>
        <authorList>
            <person name="Hu J."/>
        </authorList>
    </citation>
    <scope>NUCLEOTIDE SEQUENCE [LARGE SCALE GENOMIC DNA]</scope>
    <source>
        <strain evidence="5">cv. HFTH1</strain>
        <tissue evidence="4">Young leaf</tissue>
    </source>
</reference>
<dbReference type="CDD" id="cd03784">
    <property type="entry name" value="GT1_Gtf-like"/>
    <property type="match status" value="1"/>
</dbReference>
<dbReference type="InterPro" id="IPR002213">
    <property type="entry name" value="UDP_glucos_trans"/>
</dbReference>
<keyword evidence="3" id="KW-0808">Transferase</keyword>
<dbReference type="PANTHER" id="PTHR48048:SF76">
    <property type="entry name" value="UDP-GLYCOSYLTRANSFERASE 708D1-LIKE"/>
    <property type="match status" value="1"/>
</dbReference>
<dbReference type="STRING" id="3750.A0A498HG45"/>
<evidence type="ECO:0000313" key="4">
    <source>
        <dbReference type="EMBL" id="RXH69979.1"/>
    </source>
</evidence>
<accession>A0A498HG45</accession>
<comment type="caution">
    <text evidence="4">The sequence shown here is derived from an EMBL/GenBank/DDBJ whole genome shotgun (WGS) entry which is preliminary data.</text>
</comment>
<keyword evidence="2" id="KW-0328">Glycosyltransferase</keyword>
<proteinExistence type="inferred from homology"/>
<sequence>MAADSGSLLQTPETHVVLLPSSQMGHLTPMPRLAALLLAQNYCPLRLTLITAHPTVSLAESALISRFLSAYHDRVTHLQFHPFSIDPSTVNSTDPFWIQFEVIRCSAHLLTPLLSTLSPPASALIYDITQLNDDDVLPIPGINPPLRKSTIPPLLCVPNSLFSNIFIEDGPNLQKLAGVLIFTFEALEAEGPEAISGGSPPVFSVGPFVPCEFEKLPAHGDGDQCGGDPGQPQPFEWLNEQPDGSVVYVAFGSKTALSSEHIREVGDGLEKSRFRFLCVVKEKMVDSEEEGGEGNLVRIEGRGLVVRRWAEQGEILGHRAVGGFLSHSGWNSVVEAAWHGVRDLAWPQNGDQKVVAEVAEICGLGIWEKSWLWSGDREKKLVKGDEIAVKIKELMDSDSCEDRRSG</sequence>
<dbReference type="SUPFAM" id="SSF53756">
    <property type="entry name" value="UDP-Glycosyltransferase/glycogen phosphorylase"/>
    <property type="match status" value="1"/>
</dbReference>
<evidence type="ECO:0000313" key="5">
    <source>
        <dbReference type="Proteomes" id="UP000290289"/>
    </source>
</evidence>
<name>A0A498HG45_MALDO</name>
<organism evidence="4 5">
    <name type="scientific">Malus domestica</name>
    <name type="common">Apple</name>
    <name type="synonym">Pyrus malus</name>
    <dbReference type="NCBI Taxonomy" id="3750"/>
    <lineage>
        <taxon>Eukaryota</taxon>
        <taxon>Viridiplantae</taxon>
        <taxon>Streptophyta</taxon>
        <taxon>Embryophyta</taxon>
        <taxon>Tracheophyta</taxon>
        <taxon>Spermatophyta</taxon>
        <taxon>Magnoliopsida</taxon>
        <taxon>eudicotyledons</taxon>
        <taxon>Gunneridae</taxon>
        <taxon>Pentapetalae</taxon>
        <taxon>rosids</taxon>
        <taxon>fabids</taxon>
        <taxon>Rosales</taxon>
        <taxon>Rosaceae</taxon>
        <taxon>Amygdaloideae</taxon>
        <taxon>Maleae</taxon>
        <taxon>Malus</taxon>
    </lineage>
</organism>
<dbReference type="EMBL" id="RDQH01000342">
    <property type="protein sequence ID" value="RXH69979.1"/>
    <property type="molecule type" value="Genomic_DNA"/>
</dbReference>
<evidence type="ECO:0000256" key="2">
    <source>
        <dbReference type="ARBA" id="ARBA00022676"/>
    </source>
</evidence>
<protein>
    <recommendedName>
        <fullName evidence="6">Glycosyltransferase</fullName>
    </recommendedName>
</protein>
<comment type="similarity">
    <text evidence="1">Belongs to the UDP-glycosyltransferase family.</text>
</comment>